<dbReference type="InterPro" id="IPR051259">
    <property type="entry name" value="rRNA_Methyltransferase"/>
</dbReference>
<dbReference type="Gene3D" id="3.30.1330.30">
    <property type="match status" value="1"/>
</dbReference>
<dbReference type="AlphaFoldDB" id="R7QT73"/>
<dbReference type="GO" id="GO:0032259">
    <property type="term" value="P:methylation"/>
    <property type="evidence" value="ECO:0007669"/>
    <property type="project" value="UniProtKB-KW"/>
</dbReference>
<dbReference type="InterPro" id="IPR053888">
    <property type="entry name" value="MRM3-like_sub_bind"/>
</dbReference>
<dbReference type="GO" id="GO:0005737">
    <property type="term" value="C:cytoplasm"/>
    <property type="evidence" value="ECO:0007669"/>
    <property type="project" value="UniProtKB-ARBA"/>
</dbReference>
<accession>R7QT73</accession>
<dbReference type="SUPFAM" id="SSF55315">
    <property type="entry name" value="L30e-like"/>
    <property type="match status" value="1"/>
</dbReference>
<dbReference type="GO" id="GO:0008173">
    <property type="term" value="F:RNA methyltransferase activity"/>
    <property type="evidence" value="ECO:0007669"/>
    <property type="project" value="InterPro"/>
</dbReference>
<dbReference type="InterPro" id="IPR029064">
    <property type="entry name" value="Ribosomal_eL30-like_sf"/>
</dbReference>
<evidence type="ECO:0000256" key="1">
    <source>
        <dbReference type="ARBA" id="ARBA00007228"/>
    </source>
</evidence>
<evidence type="ECO:0000256" key="2">
    <source>
        <dbReference type="ARBA" id="ARBA00022603"/>
    </source>
</evidence>
<dbReference type="CDD" id="cd18095">
    <property type="entry name" value="SpoU-like_rRNA-MTase"/>
    <property type="match status" value="1"/>
</dbReference>
<sequence>MRCAHPLLQPAFALPPRHLPHPTRALRTSRASLELTSARNPHLKLARSLLRRRHRDKNNLILLEGQRLIEDALSASFAPHQLFYSDKLLRRSAAMGALLADVRRSGCAPMLVAEPIMRSLCNTVSPQGVVAVLERPALPLPDSGTLALVCDEVRDPGNVGTLLRSAAGAGVDAVLMTHGCADPWGLKVLRAGMGAHFRLPVQVDQSWDEVMQVVHKWGCEVSVADGGGEDYAKVDWCGPAAIVVGGEANGPGERAFQEAQGRVVGIPLCSGMESLNAAVAGSVVLFEVRRQRHSCVVS</sequence>
<dbReference type="GO" id="GO:0003723">
    <property type="term" value="F:RNA binding"/>
    <property type="evidence" value="ECO:0007669"/>
    <property type="project" value="InterPro"/>
</dbReference>
<keyword evidence="2" id="KW-0489">Methyltransferase</keyword>
<evidence type="ECO:0000256" key="3">
    <source>
        <dbReference type="ARBA" id="ARBA00022679"/>
    </source>
</evidence>
<dbReference type="Pfam" id="PF22435">
    <property type="entry name" value="MRM3-like_sub_bind"/>
    <property type="match status" value="1"/>
</dbReference>
<comment type="similarity">
    <text evidence="1">Belongs to the class IV-like SAM-binding methyltransferase superfamily. RNA methyltransferase TrmH family.</text>
</comment>
<dbReference type="PANTHER" id="PTHR43191">
    <property type="entry name" value="RRNA METHYLTRANSFERASE 3"/>
    <property type="match status" value="1"/>
</dbReference>
<dbReference type="OMA" id="NLGTMIR"/>
<proteinExistence type="inferred from homology"/>
<dbReference type="GeneID" id="17318924"/>
<evidence type="ECO:0000313" key="6">
    <source>
        <dbReference type="Proteomes" id="UP000012073"/>
    </source>
</evidence>
<feature type="domain" description="RNA 2-O ribose methyltransferase substrate binding" evidence="4">
    <location>
        <begin position="62"/>
        <end position="139"/>
    </location>
</feature>
<dbReference type="SUPFAM" id="SSF75217">
    <property type="entry name" value="alpha/beta knot"/>
    <property type="match status" value="1"/>
</dbReference>
<keyword evidence="6" id="KW-1185">Reference proteome</keyword>
<dbReference type="GO" id="GO:0006396">
    <property type="term" value="P:RNA processing"/>
    <property type="evidence" value="ECO:0007669"/>
    <property type="project" value="InterPro"/>
</dbReference>
<dbReference type="InterPro" id="IPR013123">
    <property type="entry name" value="SpoU_subst-bd"/>
</dbReference>
<dbReference type="Gramene" id="CDF40918">
    <property type="protein sequence ID" value="CDF40918"/>
    <property type="gene ID" value="CHC_T00007476001"/>
</dbReference>
<dbReference type="Proteomes" id="UP000012073">
    <property type="component" value="Unassembled WGS sequence"/>
</dbReference>
<dbReference type="KEGG" id="ccp:CHC_T00007476001"/>
<dbReference type="InterPro" id="IPR029028">
    <property type="entry name" value="Alpha/beta_knot_MTases"/>
</dbReference>
<keyword evidence="3" id="KW-0808">Transferase</keyword>
<evidence type="ECO:0000313" key="5">
    <source>
        <dbReference type="EMBL" id="CDF40918.1"/>
    </source>
</evidence>
<dbReference type="STRING" id="2769.R7QT73"/>
<dbReference type="RefSeq" id="XP_005711212.1">
    <property type="nucleotide sequence ID" value="XM_005711155.1"/>
</dbReference>
<dbReference type="EMBL" id="HG002267">
    <property type="protein sequence ID" value="CDF40918.1"/>
    <property type="molecule type" value="Genomic_DNA"/>
</dbReference>
<protein>
    <recommendedName>
        <fullName evidence="4">RNA 2-O ribose methyltransferase substrate binding domain-containing protein</fullName>
    </recommendedName>
</protein>
<name>R7QT73_CHOCR</name>
<gene>
    <name evidence="5" type="ORF">CHC_T00007476001</name>
</gene>
<organism evidence="5 6">
    <name type="scientific">Chondrus crispus</name>
    <name type="common">Carrageen Irish moss</name>
    <name type="synonym">Polymorpha crispa</name>
    <dbReference type="NCBI Taxonomy" id="2769"/>
    <lineage>
        <taxon>Eukaryota</taxon>
        <taxon>Rhodophyta</taxon>
        <taxon>Florideophyceae</taxon>
        <taxon>Rhodymeniophycidae</taxon>
        <taxon>Gigartinales</taxon>
        <taxon>Gigartinaceae</taxon>
        <taxon>Chondrus</taxon>
    </lineage>
</organism>
<dbReference type="SMART" id="SM00967">
    <property type="entry name" value="SpoU_sub_bind"/>
    <property type="match status" value="1"/>
</dbReference>
<dbReference type="Gene3D" id="3.40.1280.10">
    <property type="match status" value="1"/>
</dbReference>
<dbReference type="PhylomeDB" id="R7QT73"/>
<dbReference type="InterPro" id="IPR001537">
    <property type="entry name" value="SpoU_MeTrfase"/>
</dbReference>
<dbReference type="OrthoDB" id="270651at2759"/>
<dbReference type="Pfam" id="PF00588">
    <property type="entry name" value="SpoU_methylase"/>
    <property type="match status" value="1"/>
</dbReference>
<dbReference type="InterPro" id="IPR029026">
    <property type="entry name" value="tRNA_m1G_MTases_N"/>
</dbReference>
<reference evidence="6" key="1">
    <citation type="journal article" date="2013" name="Proc. Natl. Acad. Sci. U.S.A.">
        <title>Genome structure and metabolic features in the red seaweed Chondrus crispus shed light on evolution of the Archaeplastida.</title>
        <authorList>
            <person name="Collen J."/>
            <person name="Porcel B."/>
            <person name="Carre W."/>
            <person name="Ball S.G."/>
            <person name="Chaparro C."/>
            <person name="Tonon T."/>
            <person name="Barbeyron T."/>
            <person name="Michel G."/>
            <person name="Noel B."/>
            <person name="Valentin K."/>
            <person name="Elias M."/>
            <person name="Artiguenave F."/>
            <person name="Arun A."/>
            <person name="Aury J.M."/>
            <person name="Barbosa-Neto J.F."/>
            <person name="Bothwell J.H."/>
            <person name="Bouget F.Y."/>
            <person name="Brillet L."/>
            <person name="Cabello-Hurtado F."/>
            <person name="Capella-Gutierrez S."/>
            <person name="Charrier B."/>
            <person name="Cladiere L."/>
            <person name="Cock J.M."/>
            <person name="Coelho S.M."/>
            <person name="Colleoni C."/>
            <person name="Czjzek M."/>
            <person name="Da Silva C."/>
            <person name="Delage L."/>
            <person name="Denoeud F."/>
            <person name="Deschamps P."/>
            <person name="Dittami S.M."/>
            <person name="Gabaldon T."/>
            <person name="Gachon C.M."/>
            <person name="Groisillier A."/>
            <person name="Herve C."/>
            <person name="Jabbari K."/>
            <person name="Katinka M."/>
            <person name="Kloareg B."/>
            <person name="Kowalczyk N."/>
            <person name="Labadie K."/>
            <person name="Leblanc C."/>
            <person name="Lopez P.J."/>
            <person name="McLachlan D.H."/>
            <person name="Meslet-Cladiere L."/>
            <person name="Moustafa A."/>
            <person name="Nehr Z."/>
            <person name="Nyvall Collen P."/>
            <person name="Panaud O."/>
            <person name="Partensky F."/>
            <person name="Poulain J."/>
            <person name="Rensing S.A."/>
            <person name="Rousvoal S."/>
            <person name="Samson G."/>
            <person name="Symeonidi A."/>
            <person name="Weissenbach J."/>
            <person name="Zambounis A."/>
            <person name="Wincker P."/>
            <person name="Boyen C."/>
        </authorList>
    </citation>
    <scope>NUCLEOTIDE SEQUENCE [LARGE SCALE GENOMIC DNA]</scope>
    <source>
        <strain evidence="6">cv. Stackhouse</strain>
    </source>
</reference>
<evidence type="ECO:0000259" key="4">
    <source>
        <dbReference type="SMART" id="SM00967"/>
    </source>
</evidence>
<dbReference type="PANTHER" id="PTHR43191:SF2">
    <property type="entry name" value="RRNA METHYLTRANSFERASE 3, MITOCHONDRIAL"/>
    <property type="match status" value="1"/>
</dbReference>